<dbReference type="PRINTS" id="PR00111">
    <property type="entry name" value="ABHYDROLASE"/>
</dbReference>
<dbReference type="Gene3D" id="3.40.50.1820">
    <property type="entry name" value="alpha/beta hydrolase"/>
    <property type="match status" value="1"/>
</dbReference>
<name>A0A365UB79_9RHOB</name>
<gene>
    <name evidence="2" type="ORF">DRV85_08240</name>
</gene>
<evidence type="ECO:0000313" key="2">
    <source>
        <dbReference type="EMBL" id="RBI85708.1"/>
    </source>
</evidence>
<protein>
    <submittedName>
        <fullName evidence="2">Alpha/beta hydrolase</fullName>
    </submittedName>
</protein>
<keyword evidence="3" id="KW-1185">Reference proteome</keyword>
<evidence type="ECO:0000259" key="1">
    <source>
        <dbReference type="Pfam" id="PF12697"/>
    </source>
</evidence>
<comment type="caution">
    <text evidence="2">The sequence shown here is derived from an EMBL/GenBank/DDBJ whole genome shotgun (WGS) entry which is preliminary data.</text>
</comment>
<dbReference type="SUPFAM" id="SSF53474">
    <property type="entry name" value="alpha/beta-Hydrolases"/>
    <property type="match status" value="1"/>
</dbReference>
<dbReference type="EMBL" id="QNTQ01000006">
    <property type="protein sequence ID" value="RBI85708.1"/>
    <property type="molecule type" value="Genomic_DNA"/>
</dbReference>
<dbReference type="InterPro" id="IPR050228">
    <property type="entry name" value="Carboxylesterase_BioH"/>
</dbReference>
<keyword evidence="2" id="KW-0378">Hydrolase</keyword>
<dbReference type="PANTHER" id="PTHR43194:SF5">
    <property type="entry name" value="PIMELOYL-[ACYL-CARRIER PROTEIN] METHYL ESTER ESTERASE"/>
    <property type="match status" value="1"/>
</dbReference>
<organism evidence="2 3">
    <name type="scientific">Rhodosalinus halophilus</name>
    <dbReference type="NCBI Taxonomy" id="2259333"/>
    <lineage>
        <taxon>Bacteria</taxon>
        <taxon>Pseudomonadati</taxon>
        <taxon>Pseudomonadota</taxon>
        <taxon>Alphaproteobacteria</taxon>
        <taxon>Rhodobacterales</taxon>
        <taxon>Paracoccaceae</taxon>
        <taxon>Rhodosalinus</taxon>
    </lineage>
</organism>
<dbReference type="Pfam" id="PF12697">
    <property type="entry name" value="Abhydrolase_6"/>
    <property type="match status" value="1"/>
</dbReference>
<proteinExistence type="predicted"/>
<evidence type="ECO:0000313" key="3">
    <source>
        <dbReference type="Proteomes" id="UP000253370"/>
    </source>
</evidence>
<dbReference type="PANTHER" id="PTHR43194">
    <property type="entry name" value="HYDROLASE ALPHA/BETA FOLD FAMILY"/>
    <property type="match status" value="1"/>
</dbReference>
<dbReference type="InterPro" id="IPR029058">
    <property type="entry name" value="AB_hydrolase_fold"/>
</dbReference>
<dbReference type="OrthoDB" id="9804723at2"/>
<feature type="domain" description="AB hydrolase-1" evidence="1">
    <location>
        <begin position="29"/>
        <end position="264"/>
    </location>
</feature>
<dbReference type="RefSeq" id="WP_113288966.1">
    <property type="nucleotide sequence ID" value="NZ_QNTQ01000006.1"/>
</dbReference>
<reference evidence="2 3" key="1">
    <citation type="submission" date="2018-07" db="EMBL/GenBank/DDBJ databases">
        <title>Rhodosalinus sp. strain E84T genomic sequence and assembly.</title>
        <authorList>
            <person name="Liu Z.-W."/>
            <person name="Lu D.-C."/>
        </authorList>
    </citation>
    <scope>NUCLEOTIDE SEQUENCE [LARGE SCALE GENOMIC DNA]</scope>
    <source>
        <strain evidence="2 3">E84</strain>
    </source>
</reference>
<dbReference type="InterPro" id="IPR000073">
    <property type="entry name" value="AB_hydrolase_1"/>
</dbReference>
<accession>A0A365UB79</accession>
<dbReference type="GO" id="GO:0016787">
    <property type="term" value="F:hydrolase activity"/>
    <property type="evidence" value="ECO:0007669"/>
    <property type="project" value="UniProtKB-KW"/>
</dbReference>
<dbReference type="Proteomes" id="UP000253370">
    <property type="component" value="Unassembled WGS sequence"/>
</dbReference>
<dbReference type="AlphaFoldDB" id="A0A365UB79"/>
<sequence length="291" mass="30672">MGVQAAGPATAGGFPTYLRRWGAGPRAALLIHCSLGQSALWAEVAERLADALALTAFDLPGHGRAGDWAGRGDVQAQAVAMAAELIEDEADLIGHSFGATVALRLAVEQPEKVRSLTLIEPVFFQLLPEDRPDLIARHDAEMADYSAAVARGDWAEAARLFMAKWGDARPWEGLTAQQRETLARRIRVVEAASEVIRADGGGVFRSGALGGVAAPVLLIDGAESPAYIAAIDEGLVARIPGARRVTIAGAGHMAPVTHPETVAREIRRFLGLPEGGRPSADAESQRLIGDD</sequence>